<evidence type="ECO:0000313" key="2">
    <source>
        <dbReference type="EMBL" id="TGZ53548.1"/>
    </source>
</evidence>
<evidence type="ECO:0000313" key="3">
    <source>
        <dbReference type="Proteomes" id="UP000310200"/>
    </source>
</evidence>
<comment type="caution">
    <text evidence="2">The sequence shown here is derived from an EMBL/GenBank/DDBJ whole genome shotgun (WGS) entry which is preliminary data.</text>
</comment>
<feature type="coiled-coil region" evidence="1">
    <location>
        <begin position="401"/>
        <end position="428"/>
    </location>
</feature>
<proteinExistence type="predicted"/>
<dbReference type="Pfam" id="PF16045">
    <property type="entry name" value="LisH_2"/>
    <property type="match status" value="1"/>
</dbReference>
<dbReference type="InterPro" id="IPR006594">
    <property type="entry name" value="LisH"/>
</dbReference>
<keyword evidence="3" id="KW-1185">Reference proteome</keyword>
<dbReference type="Proteomes" id="UP000310200">
    <property type="component" value="Unassembled WGS sequence"/>
</dbReference>
<feature type="coiled-coil region" evidence="1">
    <location>
        <begin position="223"/>
        <end position="250"/>
    </location>
</feature>
<reference evidence="2 3" key="1">
    <citation type="journal article" date="2019" name="Philos. Trans. R. Soc. Lond., B, Biol. Sci.">
        <title>Ant behaviour and brain gene expression of defending hosts depend on the ecological success of the intruding social parasite.</title>
        <authorList>
            <person name="Kaur R."/>
            <person name="Stoldt M."/>
            <person name="Jongepier E."/>
            <person name="Feldmeyer B."/>
            <person name="Menzel F."/>
            <person name="Bornberg-Bauer E."/>
            <person name="Foitzik S."/>
        </authorList>
    </citation>
    <scope>NUCLEOTIDE SEQUENCE [LARGE SCALE GENOMIC DNA]</scope>
    <source>
        <tissue evidence="2">Whole body</tissue>
    </source>
</reference>
<protein>
    <submittedName>
        <fullName evidence="2">Uncharacterized protein</fullName>
    </submittedName>
</protein>
<organism evidence="2 3">
    <name type="scientific">Temnothorax longispinosus</name>
    <dbReference type="NCBI Taxonomy" id="300112"/>
    <lineage>
        <taxon>Eukaryota</taxon>
        <taxon>Metazoa</taxon>
        <taxon>Ecdysozoa</taxon>
        <taxon>Arthropoda</taxon>
        <taxon>Hexapoda</taxon>
        <taxon>Insecta</taxon>
        <taxon>Pterygota</taxon>
        <taxon>Neoptera</taxon>
        <taxon>Endopterygota</taxon>
        <taxon>Hymenoptera</taxon>
        <taxon>Apocrita</taxon>
        <taxon>Aculeata</taxon>
        <taxon>Formicoidea</taxon>
        <taxon>Formicidae</taxon>
        <taxon>Myrmicinae</taxon>
        <taxon>Temnothorax</taxon>
    </lineage>
</organism>
<evidence type="ECO:0000256" key="1">
    <source>
        <dbReference type="SAM" id="Coils"/>
    </source>
</evidence>
<keyword evidence="1" id="KW-0175">Coiled coil</keyword>
<dbReference type="EMBL" id="QBLH01001006">
    <property type="protein sequence ID" value="TGZ53548.1"/>
    <property type="molecule type" value="Genomic_DNA"/>
</dbReference>
<dbReference type="AlphaFoldDB" id="A0A4S2KZB7"/>
<feature type="coiled-coil region" evidence="1">
    <location>
        <begin position="338"/>
        <end position="372"/>
    </location>
</feature>
<name>A0A4S2KZB7_9HYME</name>
<gene>
    <name evidence="2" type="ORF">DBV15_10613</name>
</gene>
<feature type="coiled-coil region" evidence="1">
    <location>
        <begin position="279"/>
        <end position="313"/>
    </location>
</feature>
<sequence length="437" mass="50166">MDSDYYSTVYTWFEKCGIVSDIRTHLRQNLVNALKRKDLRLCKSREAKSAKQYVYDMLIAEYLFGHNYSFTLSIFASEVPLLVNFCNSAPQRTADDGDRGGGSGHNKLQSDYIAHTLETLGIDPNRPEGQYIISNYMNSEAPLLLSILSSIASLVVNAQSSTRRSMFDRETQADLALEANLADATKMRAIRKKIMQQKQLYDDELKTKESKLKQQATVIKYQLSSLNAKVEEAQNVMQSLTLKEKQLKEKKESNAQCILQKEMELSMKQNFLTQEANRLQRERDSYRKFEGGLKKLQRELVKMQKEVSQGTANQCAQNNLRDIHVQTDTENRTIMDECRTLQRQKLELTNLVEEQRSKIEQITQRSAQLSRQLEEVRLFQPIEMPISVARIVSANAIVSESSSTEDILQDAKMRLKRLEEESSKADQYFCNFVSTSS</sequence>
<accession>A0A4S2KZB7</accession>